<evidence type="ECO:0000313" key="2">
    <source>
        <dbReference type="EMBL" id="ADQ80106.1"/>
    </source>
</evidence>
<dbReference type="AlphaFoldDB" id="E4T5W2"/>
<keyword evidence="1" id="KW-0732">Signal</keyword>
<evidence type="ECO:0000313" key="3">
    <source>
        <dbReference type="Proteomes" id="UP000008718"/>
    </source>
</evidence>
<name>E4T5W2_PALPW</name>
<dbReference type="STRING" id="694427.Palpr_1969"/>
<dbReference type="Proteomes" id="UP000008718">
    <property type="component" value="Chromosome"/>
</dbReference>
<dbReference type="OrthoDB" id="1191352at2"/>
<dbReference type="RefSeq" id="WP_013445475.1">
    <property type="nucleotide sequence ID" value="NC_014734.1"/>
</dbReference>
<reference key="1">
    <citation type="submission" date="2010-11" db="EMBL/GenBank/DDBJ databases">
        <title>The complete genome of Paludibacter propionicigenes DSM 17365.</title>
        <authorList>
            <consortium name="US DOE Joint Genome Institute (JGI-PGF)"/>
            <person name="Lucas S."/>
            <person name="Copeland A."/>
            <person name="Lapidus A."/>
            <person name="Bruce D."/>
            <person name="Goodwin L."/>
            <person name="Pitluck S."/>
            <person name="Kyrpides N."/>
            <person name="Mavromatis K."/>
            <person name="Ivanova N."/>
            <person name="Munk A.C."/>
            <person name="Brettin T."/>
            <person name="Detter J.C."/>
            <person name="Han C."/>
            <person name="Tapia R."/>
            <person name="Land M."/>
            <person name="Hauser L."/>
            <person name="Markowitz V."/>
            <person name="Cheng J.-F."/>
            <person name="Hugenholtz P."/>
            <person name="Woyke T."/>
            <person name="Wu D."/>
            <person name="Gronow S."/>
            <person name="Wellnitz S."/>
            <person name="Brambilla E."/>
            <person name="Klenk H.-P."/>
            <person name="Eisen J.A."/>
        </authorList>
    </citation>
    <scope>NUCLEOTIDE SEQUENCE</scope>
    <source>
        <strain>WB4</strain>
    </source>
</reference>
<accession>E4T5W2</accession>
<dbReference type="HOGENOM" id="CLU_1199425_0_0_10"/>
<dbReference type="KEGG" id="ppn:Palpr_1969"/>
<sequence length="236" mass="24772">MKKVVKKQKMRIAGLCFAIGMSAAVNAQTVTGTNVLKTAGKTNSGTAAPVRVVDNKGTIKYLQVNNGLTQIVNTTNEVTTTTWQLGGTLTENTYIDATGKVFALDGLAVVTSSDAAATTATSLHGTTNPTGYTLLVHDEVTGAVKKLLFSDLVKGGQSFAPITDATVNYTYTDATVPVDVKKISVYRNGVKLVAGEDYTNAGTVGAVTVTIKKSNGADPDDYAFVVGDKIEIQWIQ</sequence>
<protein>
    <recommendedName>
        <fullName evidence="4">Lipocalin-like domain-containing protein</fullName>
    </recommendedName>
</protein>
<evidence type="ECO:0008006" key="4">
    <source>
        <dbReference type="Google" id="ProtNLM"/>
    </source>
</evidence>
<proteinExistence type="predicted"/>
<reference evidence="2 3" key="2">
    <citation type="journal article" date="2011" name="Stand. Genomic Sci.">
        <title>Complete genome sequence of Paludibacter propionicigenes type strain (WB4).</title>
        <authorList>
            <person name="Gronow S."/>
            <person name="Munk C."/>
            <person name="Lapidus A."/>
            <person name="Nolan M."/>
            <person name="Lucas S."/>
            <person name="Hammon N."/>
            <person name="Deshpande S."/>
            <person name="Cheng J.F."/>
            <person name="Tapia R."/>
            <person name="Han C."/>
            <person name="Goodwin L."/>
            <person name="Pitluck S."/>
            <person name="Liolios K."/>
            <person name="Ivanova N."/>
            <person name="Mavromatis K."/>
            <person name="Mikhailova N."/>
            <person name="Pati A."/>
            <person name="Chen A."/>
            <person name="Palaniappan K."/>
            <person name="Land M."/>
            <person name="Hauser L."/>
            <person name="Chang Y.J."/>
            <person name="Jeffries C.D."/>
            <person name="Brambilla E."/>
            <person name="Rohde M."/>
            <person name="Goker M."/>
            <person name="Detter J.C."/>
            <person name="Woyke T."/>
            <person name="Bristow J."/>
            <person name="Eisen J.A."/>
            <person name="Markowitz V."/>
            <person name="Hugenholtz P."/>
            <person name="Kyrpides N.C."/>
            <person name="Klenk H.P."/>
        </authorList>
    </citation>
    <scope>NUCLEOTIDE SEQUENCE [LARGE SCALE GENOMIC DNA]</scope>
    <source>
        <strain evidence="3">DSM 17365 / JCM 13257 / WB4</strain>
    </source>
</reference>
<evidence type="ECO:0000256" key="1">
    <source>
        <dbReference type="SAM" id="SignalP"/>
    </source>
</evidence>
<organism evidence="2 3">
    <name type="scientific">Paludibacter propionicigenes (strain DSM 17365 / JCM 13257 / WB4)</name>
    <dbReference type="NCBI Taxonomy" id="694427"/>
    <lineage>
        <taxon>Bacteria</taxon>
        <taxon>Pseudomonadati</taxon>
        <taxon>Bacteroidota</taxon>
        <taxon>Bacteroidia</taxon>
        <taxon>Bacteroidales</taxon>
        <taxon>Paludibacteraceae</taxon>
        <taxon>Paludibacter</taxon>
    </lineage>
</organism>
<feature type="signal peptide" evidence="1">
    <location>
        <begin position="1"/>
        <end position="27"/>
    </location>
</feature>
<gene>
    <name evidence="2" type="ordered locus">Palpr_1969</name>
</gene>
<dbReference type="EMBL" id="CP002345">
    <property type="protein sequence ID" value="ADQ80106.1"/>
    <property type="molecule type" value="Genomic_DNA"/>
</dbReference>
<feature type="chain" id="PRO_5003189166" description="Lipocalin-like domain-containing protein" evidence="1">
    <location>
        <begin position="28"/>
        <end position="236"/>
    </location>
</feature>
<keyword evidence="3" id="KW-1185">Reference proteome</keyword>
<dbReference type="eggNOG" id="ENOG50331ND">
    <property type="taxonomic scope" value="Bacteria"/>
</dbReference>